<reference evidence="1" key="1">
    <citation type="journal article" date="2014" name="Int. J. Syst. Evol. Microbiol.">
        <title>Complete genome sequence of Corynebacterium casei LMG S-19264T (=DSM 44701T), isolated from a smear-ripened cheese.</title>
        <authorList>
            <consortium name="US DOE Joint Genome Institute (JGI-PGF)"/>
            <person name="Walter F."/>
            <person name="Albersmeier A."/>
            <person name="Kalinowski J."/>
            <person name="Ruckert C."/>
        </authorList>
    </citation>
    <scope>NUCLEOTIDE SEQUENCE</scope>
    <source>
        <strain evidence="1">CGMCC 1.15095</strain>
    </source>
</reference>
<comment type="caution">
    <text evidence="1">The sequence shown here is derived from an EMBL/GenBank/DDBJ whole genome shotgun (WGS) entry which is preliminary data.</text>
</comment>
<evidence type="ECO:0000313" key="1">
    <source>
        <dbReference type="EMBL" id="GGC16031.1"/>
    </source>
</evidence>
<dbReference type="EMBL" id="BMHK01000058">
    <property type="protein sequence ID" value="GGC16031.1"/>
    <property type="molecule type" value="Genomic_DNA"/>
</dbReference>
<keyword evidence="2" id="KW-1185">Reference proteome</keyword>
<accession>A0A916TVQ7</accession>
<reference evidence="1" key="2">
    <citation type="submission" date="2020-09" db="EMBL/GenBank/DDBJ databases">
        <authorList>
            <person name="Sun Q."/>
            <person name="Zhou Y."/>
        </authorList>
    </citation>
    <scope>NUCLEOTIDE SEQUENCE</scope>
    <source>
        <strain evidence="1">CGMCC 1.15095</strain>
    </source>
</reference>
<dbReference type="AlphaFoldDB" id="A0A916TVQ7"/>
<protein>
    <submittedName>
        <fullName evidence="1">Uncharacterized protein</fullName>
    </submittedName>
</protein>
<dbReference type="Proteomes" id="UP000608154">
    <property type="component" value="Unassembled WGS sequence"/>
</dbReference>
<evidence type="ECO:0000313" key="2">
    <source>
        <dbReference type="Proteomes" id="UP000608154"/>
    </source>
</evidence>
<sequence length="84" mass="9436">MSEAGRNPKVADVVMKIDRRFREIARQSLIPFAPPLSEEEIEDRIEAIVMVSHGMTSRMTADRAANPERLIAAFRLTVQKLIGS</sequence>
<name>A0A916TVQ7_9SPHN</name>
<organism evidence="1 2">
    <name type="scientific">Novosphingobium endophyticum</name>
    <dbReference type="NCBI Taxonomy" id="1955250"/>
    <lineage>
        <taxon>Bacteria</taxon>
        <taxon>Pseudomonadati</taxon>
        <taxon>Pseudomonadota</taxon>
        <taxon>Alphaproteobacteria</taxon>
        <taxon>Sphingomonadales</taxon>
        <taxon>Sphingomonadaceae</taxon>
        <taxon>Novosphingobium</taxon>
    </lineage>
</organism>
<proteinExistence type="predicted"/>
<gene>
    <name evidence="1" type="ORF">GCM10011494_38700</name>
</gene>